<organism evidence="2 3">
    <name type="scientific">Aquilegia coerulea</name>
    <name type="common">Rocky mountain columbine</name>
    <dbReference type="NCBI Taxonomy" id="218851"/>
    <lineage>
        <taxon>Eukaryota</taxon>
        <taxon>Viridiplantae</taxon>
        <taxon>Streptophyta</taxon>
        <taxon>Embryophyta</taxon>
        <taxon>Tracheophyta</taxon>
        <taxon>Spermatophyta</taxon>
        <taxon>Magnoliopsida</taxon>
        <taxon>Ranunculales</taxon>
        <taxon>Ranunculaceae</taxon>
        <taxon>Thalictroideae</taxon>
        <taxon>Aquilegia</taxon>
    </lineage>
</organism>
<evidence type="ECO:0000313" key="2">
    <source>
        <dbReference type="EMBL" id="PIA50440.1"/>
    </source>
</evidence>
<dbReference type="AlphaFoldDB" id="A0A2G5E3Y9"/>
<gene>
    <name evidence="2" type="ORF">AQUCO_01300883v1</name>
</gene>
<keyword evidence="3" id="KW-1185">Reference proteome</keyword>
<dbReference type="EMBL" id="KZ305030">
    <property type="protein sequence ID" value="PIA50440.1"/>
    <property type="molecule type" value="Genomic_DNA"/>
</dbReference>
<proteinExistence type="predicted"/>
<sequence>MAFIAMKLGGSFIIYVKRNWLCFACLFFYNAVYVIHLCCQKCFFLILTGLEVCLVTSYWNAIGSLFSFGLNTTKIFVCRNRH</sequence>
<dbReference type="InParanoid" id="A0A2G5E3Y9"/>
<accession>A0A2G5E3Y9</accession>
<keyword evidence="1" id="KW-0812">Transmembrane</keyword>
<keyword evidence="1" id="KW-1133">Transmembrane helix</keyword>
<name>A0A2G5E3Y9_AQUCA</name>
<keyword evidence="1" id="KW-0472">Membrane</keyword>
<feature type="transmembrane region" description="Helical" evidence="1">
    <location>
        <begin position="20"/>
        <end position="46"/>
    </location>
</feature>
<reference evidence="2 3" key="1">
    <citation type="submission" date="2017-09" db="EMBL/GenBank/DDBJ databases">
        <title>WGS assembly of Aquilegia coerulea Goldsmith.</title>
        <authorList>
            <person name="Hodges S."/>
            <person name="Kramer E."/>
            <person name="Nordborg M."/>
            <person name="Tomkins J."/>
            <person name="Borevitz J."/>
            <person name="Derieg N."/>
            <person name="Yan J."/>
            <person name="Mihaltcheva S."/>
            <person name="Hayes R.D."/>
            <person name="Rokhsar D."/>
        </authorList>
    </citation>
    <scope>NUCLEOTIDE SEQUENCE [LARGE SCALE GENOMIC DNA]</scope>
    <source>
        <strain evidence="3">cv. Goldsmith</strain>
    </source>
</reference>
<protein>
    <submittedName>
        <fullName evidence="2">Uncharacterized protein</fullName>
    </submittedName>
</protein>
<feature type="transmembrane region" description="Helical" evidence="1">
    <location>
        <begin position="58"/>
        <end position="77"/>
    </location>
</feature>
<evidence type="ECO:0000313" key="3">
    <source>
        <dbReference type="Proteomes" id="UP000230069"/>
    </source>
</evidence>
<evidence type="ECO:0000256" key="1">
    <source>
        <dbReference type="SAM" id="Phobius"/>
    </source>
</evidence>
<dbReference type="Proteomes" id="UP000230069">
    <property type="component" value="Unassembled WGS sequence"/>
</dbReference>